<dbReference type="eggNOG" id="KOG2504">
    <property type="taxonomic scope" value="Eukaryota"/>
</dbReference>
<feature type="domain" description="Major facilitator superfamily (MFS) profile" evidence="3">
    <location>
        <begin position="1"/>
        <end position="380"/>
    </location>
</feature>
<feature type="transmembrane region" description="Helical" evidence="2">
    <location>
        <begin position="107"/>
        <end position="128"/>
    </location>
</feature>
<dbReference type="OMA" id="HEPRSER"/>
<dbReference type="EMBL" id="JH431846">
    <property type="status" value="NOT_ANNOTATED_CDS"/>
    <property type="molecule type" value="Genomic_DNA"/>
</dbReference>
<evidence type="ECO:0000313" key="4">
    <source>
        <dbReference type="EnsemblMetazoa" id="SMAR008581-PA"/>
    </source>
</evidence>
<feature type="transmembrane region" description="Helical" evidence="2">
    <location>
        <begin position="323"/>
        <end position="344"/>
    </location>
</feature>
<dbReference type="GO" id="GO:0016020">
    <property type="term" value="C:membrane"/>
    <property type="evidence" value="ECO:0007669"/>
    <property type="project" value="UniProtKB-SubCell"/>
</dbReference>
<proteinExistence type="predicted"/>
<dbReference type="HOGENOM" id="CLU_001265_59_1_1"/>
<dbReference type="Pfam" id="PF07690">
    <property type="entry name" value="MFS_1"/>
    <property type="match status" value="1"/>
</dbReference>
<accession>T1J4N9</accession>
<keyword evidence="2" id="KW-1133">Transmembrane helix</keyword>
<feature type="transmembrane region" description="Helical" evidence="2">
    <location>
        <begin position="356"/>
        <end position="378"/>
    </location>
</feature>
<feature type="transmembrane region" description="Helical" evidence="2">
    <location>
        <begin position="20"/>
        <end position="41"/>
    </location>
</feature>
<dbReference type="Gene3D" id="1.20.1250.20">
    <property type="entry name" value="MFS general substrate transporter like domains"/>
    <property type="match status" value="1"/>
</dbReference>
<feature type="transmembrane region" description="Helical" evidence="2">
    <location>
        <begin position="264"/>
        <end position="281"/>
    </location>
</feature>
<keyword evidence="2" id="KW-0812">Transmembrane</keyword>
<reference evidence="5" key="1">
    <citation type="submission" date="2011-05" db="EMBL/GenBank/DDBJ databases">
        <authorList>
            <person name="Richards S.R."/>
            <person name="Qu J."/>
            <person name="Jiang H."/>
            <person name="Jhangiani S.N."/>
            <person name="Agravi P."/>
            <person name="Goodspeed R."/>
            <person name="Gross S."/>
            <person name="Mandapat C."/>
            <person name="Jackson L."/>
            <person name="Mathew T."/>
            <person name="Pu L."/>
            <person name="Thornton R."/>
            <person name="Saada N."/>
            <person name="Wilczek-Boney K.B."/>
            <person name="Lee S."/>
            <person name="Kovar C."/>
            <person name="Wu Y."/>
            <person name="Scherer S.E."/>
            <person name="Worley K.C."/>
            <person name="Muzny D.M."/>
            <person name="Gibbs R."/>
        </authorList>
    </citation>
    <scope>NUCLEOTIDE SEQUENCE</scope>
    <source>
        <strain evidence="5">Brora</strain>
    </source>
</reference>
<dbReference type="Proteomes" id="UP000014500">
    <property type="component" value="Unassembled WGS sequence"/>
</dbReference>
<name>T1J4N9_STRMM</name>
<feature type="transmembrane region" description="Helical" evidence="2">
    <location>
        <begin position="234"/>
        <end position="252"/>
    </location>
</feature>
<dbReference type="PROSITE" id="PS50850">
    <property type="entry name" value="MFS"/>
    <property type="match status" value="1"/>
</dbReference>
<dbReference type="STRING" id="126957.T1J4N9"/>
<dbReference type="InterPro" id="IPR036259">
    <property type="entry name" value="MFS_trans_sf"/>
</dbReference>
<evidence type="ECO:0000313" key="5">
    <source>
        <dbReference type="Proteomes" id="UP000014500"/>
    </source>
</evidence>
<feature type="transmembrane region" description="Helical" evidence="2">
    <location>
        <begin position="48"/>
        <end position="74"/>
    </location>
</feature>
<evidence type="ECO:0000256" key="1">
    <source>
        <dbReference type="ARBA" id="ARBA00004141"/>
    </source>
</evidence>
<dbReference type="AlphaFoldDB" id="T1J4N9"/>
<feature type="transmembrane region" description="Helical" evidence="2">
    <location>
        <begin position="140"/>
        <end position="159"/>
    </location>
</feature>
<dbReference type="InterPro" id="IPR011701">
    <property type="entry name" value="MFS"/>
</dbReference>
<feature type="transmembrane region" description="Helical" evidence="2">
    <location>
        <begin position="80"/>
        <end position="100"/>
    </location>
</feature>
<dbReference type="GO" id="GO:0008028">
    <property type="term" value="F:monocarboxylic acid transmembrane transporter activity"/>
    <property type="evidence" value="ECO:0007669"/>
    <property type="project" value="TreeGrafter"/>
</dbReference>
<dbReference type="SUPFAM" id="SSF103473">
    <property type="entry name" value="MFS general substrate transporter"/>
    <property type="match status" value="1"/>
</dbReference>
<keyword evidence="2" id="KW-0472">Membrane</keyword>
<feature type="transmembrane region" description="Helical" evidence="2">
    <location>
        <begin position="287"/>
        <end position="311"/>
    </location>
</feature>
<reference evidence="4" key="2">
    <citation type="submission" date="2015-02" db="UniProtKB">
        <authorList>
            <consortium name="EnsemblMetazoa"/>
        </authorList>
    </citation>
    <scope>IDENTIFICATION</scope>
</reference>
<organism evidence="4 5">
    <name type="scientific">Strigamia maritima</name>
    <name type="common">European centipede</name>
    <name type="synonym">Geophilus maritimus</name>
    <dbReference type="NCBI Taxonomy" id="126957"/>
    <lineage>
        <taxon>Eukaryota</taxon>
        <taxon>Metazoa</taxon>
        <taxon>Ecdysozoa</taxon>
        <taxon>Arthropoda</taxon>
        <taxon>Myriapoda</taxon>
        <taxon>Chilopoda</taxon>
        <taxon>Pleurostigmophora</taxon>
        <taxon>Geophilomorpha</taxon>
        <taxon>Linotaeniidae</taxon>
        <taxon>Strigamia</taxon>
    </lineage>
</organism>
<comment type="subcellular location">
    <subcellularLocation>
        <location evidence="1">Membrane</location>
        <topology evidence="1">Multi-pass membrane protein</topology>
    </subcellularLocation>
</comment>
<dbReference type="PhylomeDB" id="T1J4N9"/>
<dbReference type="PANTHER" id="PTHR11360">
    <property type="entry name" value="MONOCARBOXYLATE TRANSPORTER"/>
    <property type="match status" value="1"/>
</dbReference>
<protein>
    <recommendedName>
        <fullName evidence="3">Major facilitator superfamily (MFS) profile domain-containing protein</fullName>
    </recommendedName>
</protein>
<dbReference type="InterPro" id="IPR050327">
    <property type="entry name" value="Proton-linked_MCT"/>
</dbReference>
<keyword evidence="5" id="KW-1185">Reference proteome</keyword>
<evidence type="ECO:0000259" key="3">
    <source>
        <dbReference type="PROSITE" id="PS50850"/>
    </source>
</evidence>
<dbReference type="InterPro" id="IPR020846">
    <property type="entry name" value="MFS_dom"/>
</dbReference>
<evidence type="ECO:0000256" key="2">
    <source>
        <dbReference type="SAM" id="Phobius"/>
    </source>
</evidence>
<sequence>MTQYFVVFHNEFEESKSFTAIVGSITYGTYYSAAPLASFLIQRYDIRWTTILGAILSTSCYILNAFATSIFYLILTHGLLLGIGLCLISNASIISLGMYFKRYAHVVTGISLAGTGVGVFIFAVFIPYLLDKYGWRGSMFIMAAVTLQSCITGSVLFSLKLPNRCKNETEMELFDNPKSEIIREQAEKSTDSKSLLTSSRFWCLNISQFFFCMSIISLVILYKDFALTKNLGDYFAWNVAAFGIGDIGGRLLSGLLVSIPNCSSAITLFGVAVSVAIMVMVTCFMEVTIGFITCSLLLGIGIGAQVALYFILPSDVFGREKYVVVLGYVQTTAGIGSLIGPPIAGVITDFDPSYKWTLGFISILQLVSSLLVFIVYYLHSKRIKTRDGILAVLDNEDIKIGNVLMNPRAALVKRSAQGIGGADM</sequence>
<feature type="transmembrane region" description="Helical" evidence="2">
    <location>
        <begin position="201"/>
        <end position="222"/>
    </location>
</feature>
<dbReference type="EnsemblMetazoa" id="SMAR008581-RA">
    <property type="protein sequence ID" value="SMAR008581-PA"/>
    <property type="gene ID" value="SMAR008581"/>
</dbReference>
<dbReference type="PANTHER" id="PTHR11360:SF310">
    <property type="entry name" value="MONOCARBOXYLATE TRANSPORTER 9-LIKE"/>
    <property type="match status" value="1"/>
</dbReference>